<reference evidence="2" key="1">
    <citation type="submission" date="2020-03" db="EMBL/GenBank/DDBJ databases">
        <title>The deep terrestrial virosphere.</title>
        <authorList>
            <person name="Holmfeldt K."/>
            <person name="Nilsson E."/>
            <person name="Simone D."/>
            <person name="Lopez-Fernandez M."/>
            <person name="Wu X."/>
            <person name="de Brujin I."/>
            <person name="Lundin D."/>
            <person name="Andersson A."/>
            <person name="Bertilsson S."/>
            <person name="Dopson M."/>
        </authorList>
    </citation>
    <scope>NUCLEOTIDE SEQUENCE</scope>
    <source>
        <strain evidence="2">MM171A00097</strain>
        <strain evidence="3">MM171B00243</strain>
    </source>
</reference>
<evidence type="ECO:0000313" key="3">
    <source>
        <dbReference type="EMBL" id="QJB04456.1"/>
    </source>
</evidence>
<dbReference type="EMBL" id="MT143710">
    <property type="protein sequence ID" value="QJA43411.1"/>
    <property type="molecule type" value="Genomic_DNA"/>
</dbReference>
<proteinExistence type="predicted"/>
<dbReference type="SUPFAM" id="SSF53335">
    <property type="entry name" value="S-adenosyl-L-methionine-dependent methyltransferases"/>
    <property type="match status" value="1"/>
</dbReference>
<keyword evidence="2" id="KW-0808">Transferase</keyword>
<dbReference type="InterPro" id="IPR029063">
    <property type="entry name" value="SAM-dependent_MTases_sf"/>
</dbReference>
<organism evidence="2">
    <name type="scientific">viral metagenome</name>
    <dbReference type="NCBI Taxonomy" id="1070528"/>
    <lineage>
        <taxon>unclassified sequences</taxon>
        <taxon>metagenomes</taxon>
        <taxon>organismal metagenomes</taxon>
    </lineage>
</organism>
<protein>
    <submittedName>
        <fullName evidence="2">Putative methyltransferase</fullName>
    </submittedName>
</protein>
<gene>
    <name evidence="2" type="ORF">MM171A00097_0058</name>
    <name evidence="3" type="ORF">MM171B00243_0010</name>
</gene>
<dbReference type="GO" id="GO:0032259">
    <property type="term" value="P:methylation"/>
    <property type="evidence" value="ECO:0007669"/>
    <property type="project" value="UniProtKB-KW"/>
</dbReference>
<dbReference type="GO" id="GO:0008168">
    <property type="term" value="F:methyltransferase activity"/>
    <property type="evidence" value="ECO:0007669"/>
    <property type="project" value="UniProtKB-KW"/>
</dbReference>
<dbReference type="Gene3D" id="3.40.50.150">
    <property type="entry name" value="Vaccinia Virus protein VP39"/>
    <property type="match status" value="1"/>
</dbReference>
<sequence>MKIVKIAARAMTLASALLGLPVFKLQLGGQTLHQRLSRSWLAILVRRLAIRTVSNPMVVHGHTVYWHPRDYWMGPQLAAGRYEQETVSLWVSLLSSGMTAVDLGAHVGLYSLLGARQVGQGGRVYAFEPEPSCYALLLKNIAANGYRDIIIPVNSAVSNTAGKVELFLGELESGETSLYPAPGAGQQRVTVEAVTLDEFFEGEGWPPVQVMKMDIEGAEKVALEGMRQLVARNPSLKLIMEFGPGVQASAGVSPEDLFGTLTGLGFQRFWALRDGVQPVTIPEDIPQLVKMAERHAYVNLLCGL</sequence>
<dbReference type="AlphaFoldDB" id="A0A6H1Z7H5"/>
<dbReference type="PANTHER" id="PTHR34203:SF15">
    <property type="entry name" value="SLL1173 PROTEIN"/>
    <property type="match status" value="1"/>
</dbReference>
<dbReference type="InterPro" id="IPR052514">
    <property type="entry name" value="SAM-dependent_MTase"/>
</dbReference>
<dbReference type="PANTHER" id="PTHR34203">
    <property type="entry name" value="METHYLTRANSFERASE, FKBM FAMILY PROTEIN"/>
    <property type="match status" value="1"/>
</dbReference>
<dbReference type="InterPro" id="IPR006342">
    <property type="entry name" value="FkbM_mtfrase"/>
</dbReference>
<evidence type="ECO:0000259" key="1">
    <source>
        <dbReference type="Pfam" id="PF05050"/>
    </source>
</evidence>
<dbReference type="NCBIfam" id="TIGR01444">
    <property type="entry name" value="fkbM_fam"/>
    <property type="match status" value="1"/>
</dbReference>
<dbReference type="Pfam" id="PF05050">
    <property type="entry name" value="Methyltransf_21"/>
    <property type="match status" value="1"/>
</dbReference>
<dbReference type="EMBL" id="MT143883">
    <property type="protein sequence ID" value="QJB04456.1"/>
    <property type="molecule type" value="Genomic_DNA"/>
</dbReference>
<evidence type="ECO:0000313" key="2">
    <source>
        <dbReference type="EMBL" id="QJA43411.1"/>
    </source>
</evidence>
<keyword evidence="2" id="KW-0489">Methyltransferase</keyword>
<accession>A0A6H1Z7H5</accession>
<name>A0A6H1Z7H5_9ZZZZ</name>
<feature type="domain" description="Methyltransferase FkbM" evidence="1">
    <location>
        <begin position="102"/>
        <end position="243"/>
    </location>
</feature>